<keyword evidence="7" id="KW-1185">Reference proteome</keyword>
<comment type="similarity">
    <text evidence="1">Belongs to the ABC transporter superfamily.</text>
</comment>
<dbReference type="AlphaFoldDB" id="A0A4V2V096"/>
<dbReference type="InterPro" id="IPR003439">
    <property type="entry name" value="ABC_transporter-like_ATP-bd"/>
</dbReference>
<evidence type="ECO:0000313" key="6">
    <source>
        <dbReference type="EMBL" id="TCT14871.1"/>
    </source>
</evidence>
<keyword evidence="4 6" id="KW-0067">ATP-binding</keyword>
<proteinExistence type="inferred from homology"/>
<dbReference type="EMBL" id="SMAL01000004">
    <property type="protein sequence ID" value="TCT14871.1"/>
    <property type="molecule type" value="Genomic_DNA"/>
</dbReference>
<gene>
    <name evidence="6" type="ORF">EDC18_10419</name>
</gene>
<dbReference type="Pfam" id="PF13732">
    <property type="entry name" value="DrrA1-3_C"/>
    <property type="match status" value="1"/>
</dbReference>
<name>A0A4V2V096_9FIRM</name>
<dbReference type="Gene3D" id="3.40.50.300">
    <property type="entry name" value="P-loop containing nucleotide triphosphate hydrolases"/>
    <property type="match status" value="1"/>
</dbReference>
<dbReference type="SUPFAM" id="SSF52540">
    <property type="entry name" value="P-loop containing nucleoside triphosphate hydrolases"/>
    <property type="match status" value="1"/>
</dbReference>
<feature type="domain" description="ABC transporter" evidence="5">
    <location>
        <begin position="3"/>
        <end position="241"/>
    </location>
</feature>
<reference evidence="6 7" key="1">
    <citation type="submission" date="2019-03" db="EMBL/GenBank/DDBJ databases">
        <title>Genomic Encyclopedia of Type Strains, Phase IV (KMG-IV): sequencing the most valuable type-strain genomes for metagenomic binning, comparative biology and taxonomic classification.</title>
        <authorList>
            <person name="Goeker M."/>
        </authorList>
    </citation>
    <scope>NUCLEOTIDE SEQUENCE [LARGE SCALE GENOMIC DNA]</scope>
    <source>
        <strain evidence="6 7">DSM 24629</strain>
    </source>
</reference>
<comment type="caution">
    <text evidence="6">The sequence shown here is derived from an EMBL/GenBank/DDBJ whole genome shotgun (WGS) entry which is preliminary data.</text>
</comment>
<organism evidence="6 7">
    <name type="scientific">Natranaerovirga pectinivora</name>
    <dbReference type="NCBI Taxonomy" id="682400"/>
    <lineage>
        <taxon>Bacteria</taxon>
        <taxon>Bacillati</taxon>
        <taxon>Bacillota</taxon>
        <taxon>Clostridia</taxon>
        <taxon>Lachnospirales</taxon>
        <taxon>Natranaerovirgaceae</taxon>
        <taxon>Natranaerovirga</taxon>
    </lineage>
</organism>
<evidence type="ECO:0000256" key="4">
    <source>
        <dbReference type="ARBA" id="ARBA00022840"/>
    </source>
</evidence>
<dbReference type="Pfam" id="PF00005">
    <property type="entry name" value="ABC_tran"/>
    <property type="match status" value="1"/>
</dbReference>
<dbReference type="PANTHER" id="PTHR42711:SF5">
    <property type="entry name" value="ABC TRANSPORTER ATP-BINDING PROTEIN NATA"/>
    <property type="match status" value="1"/>
</dbReference>
<evidence type="ECO:0000259" key="5">
    <source>
        <dbReference type="PROSITE" id="PS50893"/>
    </source>
</evidence>
<dbReference type="GO" id="GO:0005524">
    <property type="term" value="F:ATP binding"/>
    <property type="evidence" value="ECO:0007669"/>
    <property type="project" value="UniProtKB-KW"/>
</dbReference>
<dbReference type="PROSITE" id="PS50893">
    <property type="entry name" value="ABC_TRANSPORTER_2"/>
    <property type="match status" value="1"/>
</dbReference>
<evidence type="ECO:0000256" key="2">
    <source>
        <dbReference type="ARBA" id="ARBA00022448"/>
    </source>
</evidence>
<evidence type="ECO:0000256" key="3">
    <source>
        <dbReference type="ARBA" id="ARBA00022741"/>
    </source>
</evidence>
<dbReference type="SMART" id="SM00382">
    <property type="entry name" value="AAA"/>
    <property type="match status" value="1"/>
</dbReference>
<evidence type="ECO:0000313" key="7">
    <source>
        <dbReference type="Proteomes" id="UP000294902"/>
    </source>
</evidence>
<dbReference type="InterPro" id="IPR025302">
    <property type="entry name" value="DrrA1/2-like_C"/>
</dbReference>
<dbReference type="InterPro" id="IPR050763">
    <property type="entry name" value="ABC_transporter_ATP-binding"/>
</dbReference>
<keyword evidence="3" id="KW-0547">Nucleotide-binding</keyword>
<accession>A0A4V2V096</accession>
<evidence type="ECO:0000256" key="1">
    <source>
        <dbReference type="ARBA" id="ARBA00005417"/>
    </source>
</evidence>
<sequence>MSLSVRNLTKKYGDKVVVDNLNFEINEPGVYALLGTNGAGKTTALRIILGMRSSNNGEVLWKGKPLVAVSTNIGYLAEERGLYPKYALLDQLLYFAKLRNVPKKTALERIEYWSERLAVTEYVFPPKTKKRKSSKSNNAEQLSKGNQQKIQLMAALISDPELIVLDEPLSGLDPVNTDLFKSIIREEIAKNKYLIMSSHQMPTIEEFCSDITILNRGKAVLQGNLNEIKKSYGRVNLFVKSDVDISSYISSFNLTIANKTPSEFHLKVENEEQAMTFLSKLIQDNIPVVKFELREPSLHEIFIEKVGVVHEEE</sequence>
<keyword evidence="2" id="KW-0813">Transport</keyword>
<dbReference type="InterPro" id="IPR027417">
    <property type="entry name" value="P-loop_NTPase"/>
</dbReference>
<dbReference type="PANTHER" id="PTHR42711">
    <property type="entry name" value="ABC TRANSPORTER ATP-BINDING PROTEIN"/>
    <property type="match status" value="1"/>
</dbReference>
<dbReference type="RefSeq" id="WP_132251691.1">
    <property type="nucleotide sequence ID" value="NZ_SMAL01000004.1"/>
</dbReference>
<dbReference type="InterPro" id="IPR003593">
    <property type="entry name" value="AAA+_ATPase"/>
</dbReference>
<dbReference type="Proteomes" id="UP000294902">
    <property type="component" value="Unassembled WGS sequence"/>
</dbReference>
<dbReference type="OrthoDB" id="9801987at2"/>
<protein>
    <submittedName>
        <fullName evidence="6">ABC-2 type transport system ATP-binding protein</fullName>
    </submittedName>
</protein>
<dbReference type="GO" id="GO:0016887">
    <property type="term" value="F:ATP hydrolysis activity"/>
    <property type="evidence" value="ECO:0007669"/>
    <property type="project" value="InterPro"/>
</dbReference>